<dbReference type="PANTHER" id="PTHR31283:SF5">
    <property type="entry name" value="EKC_KEOPS COMPLEX SUBUNIT LAGE3"/>
    <property type="match status" value="1"/>
</dbReference>
<evidence type="ECO:0000256" key="1">
    <source>
        <dbReference type="ARBA" id="ARBA00007073"/>
    </source>
</evidence>
<dbReference type="Proteomes" id="UP001365128">
    <property type="component" value="Unassembled WGS sequence"/>
</dbReference>
<name>A0ABR1LWV9_9PEZI</name>
<keyword evidence="3" id="KW-1185">Reference proteome</keyword>
<organism evidence="2 3">
    <name type="scientific">Phyllosticta citricarpa</name>
    <dbReference type="NCBI Taxonomy" id="55181"/>
    <lineage>
        <taxon>Eukaryota</taxon>
        <taxon>Fungi</taxon>
        <taxon>Dikarya</taxon>
        <taxon>Ascomycota</taxon>
        <taxon>Pezizomycotina</taxon>
        <taxon>Dothideomycetes</taxon>
        <taxon>Dothideomycetes incertae sedis</taxon>
        <taxon>Botryosphaeriales</taxon>
        <taxon>Phyllostictaceae</taxon>
        <taxon>Phyllosticta</taxon>
    </lineage>
</organism>
<dbReference type="Gene3D" id="3.30.310.50">
    <property type="entry name" value="Alpha-D-phosphohexomutase, C-terminal domain"/>
    <property type="match status" value="1"/>
</dbReference>
<dbReference type="Pfam" id="PF09341">
    <property type="entry name" value="Pcc1"/>
    <property type="match status" value="1"/>
</dbReference>
<dbReference type="EMBL" id="JBBPDW010000028">
    <property type="protein sequence ID" value="KAK7539225.1"/>
    <property type="molecule type" value="Genomic_DNA"/>
</dbReference>
<proteinExistence type="inferred from homology"/>
<accession>A0ABR1LWV9</accession>
<sequence>MTAPTPPSDEFPCQLTLNIPLPTPTHARTALRVLAVDAELSPLVQRQLSIPAAQTPQNILRVHYAATTNRMLRVAVNGFFDSLAVVLGIMHECDDDVVMAPGGESVEGAQGVVCVEG</sequence>
<dbReference type="InterPro" id="IPR015419">
    <property type="entry name" value="CTAG/Pcc1"/>
</dbReference>
<evidence type="ECO:0000313" key="2">
    <source>
        <dbReference type="EMBL" id="KAK7539225.1"/>
    </source>
</evidence>
<gene>
    <name evidence="2" type="ORF">IWX46DRAFT_607501</name>
</gene>
<dbReference type="PANTHER" id="PTHR31283">
    <property type="entry name" value="EKC/KEOPS COMPLEX SUBUNIT PCC1 FAMILY MEMBER"/>
    <property type="match status" value="1"/>
</dbReference>
<evidence type="ECO:0000313" key="3">
    <source>
        <dbReference type="Proteomes" id="UP001365128"/>
    </source>
</evidence>
<comment type="caution">
    <text evidence="2">The sequence shown here is derived from an EMBL/GenBank/DDBJ whole genome shotgun (WGS) entry which is preliminary data.</text>
</comment>
<comment type="similarity">
    <text evidence="1">Belongs to the CTAG/PCC1 family.</text>
</comment>
<protein>
    <submittedName>
        <fullName evidence="2">Transcription factor Pcc1-domain-containing protein</fullName>
    </submittedName>
</protein>
<reference evidence="2 3" key="1">
    <citation type="submission" date="2024-04" db="EMBL/GenBank/DDBJ databases">
        <title>Phyllosticta paracitricarpa is synonymous to the EU quarantine fungus P. citricarpa based on phylogenomic analyses.</title>
        <authorList>
            <consortium name="Lawrence Berkeley National Laboratory"/>
            <person name="Van Ingen-Buijs V.A."/>
            <person name="Van Westerhoven A.C."/>
            <person name="Haridas S."/>
            <person name="Skiadas P."/>
            <person name="Martin F."/>
            <person name="Groenewald J.Z."/>
            <person name="Crous P.W."/>
            <person name="Seidl M.F."/>
        </authorList>
    </citation>
    <scope>NUCLEOTIDE SEQUENCE [LARGE SCALE GENOMIC DNA]</scope>
    <source>
        <strain evidence="2 3">CBS 122670</strain>
    </source>
</reference>